<evidence type="ECO:0000313" key="13">
    <source>
        <dbReference type="Ensembl" id="ENSPNAP00000041267.1"/>
    </source>
</evidence>
<evidence type="ECO:0000259" key="12">
    <source>
        <dbReference type="PROSITE" id="PS50050"/>
    </source>
</evidence>
<dbReference type="AlphaFoldDB" id="A0AAR2ITA7"/>
<dbReference type="PROSITE" id="PS00652">
    <property type="entry name" value="TNFR_NGFR_1"/>
    <property type="match status" value="1"/>
</dbReference>
<feature type="repeat" description="TNFR-Cys" evidence="9">
    <location>
        <begin position="47"/>
        <end position="87"/>
    </location>
</feature>
<accession>A0AAR2ITA7</accession>
<sequence length="379" mass="40334">MNCAEGEYYLHGECHRCQQCPPGQELKQECGYGVGVSAVGVSTVCVQCEERWFKGEWGSHSCRMCQTCRRLNRKEVTPCTRTHNAACGNCLPGFYSKRRLDGLQDWECLPCGPAPFRNTQCRSEGGELGNVWSSEAPPHNVAVMTTACVAAVAMVTFLFVIVVLMYKGFSSFRNMFRGCLSSPGLGHRDLAASSVSTATEHRVTQSADVEASESCLESSTCPGFVSMATTPSPCPAHCTASESLRLQSSSNCSDTSGVVSQAAGSPDIPSGLSWSMSSYDLTSRGRHCAVEQESAWGYHAPIECSELDLKTSLSLDLQASTQTEDGLPSTTHSVQCGERETGGGGGGEKGGMKDGESVGERRSSCGDAAAARSVTLECM</sequence>
<dbReference type="InterPro" id="IPR001368">
    <property type="entry name" value="TNFR/NGFR_Cys_rich_reg"/>
</dbReference>
<dbReference type="PANTHER" id="PTHR12120:SF1">
    <property type="entry name" value="TUMOR NECROSIS FACTOR RECEPTOR SUPERFAMILY MEMBER 19"/>
    <property type="match status" value="1"/>
</dbReference>
<feature type="repeat" description="TNFR-Cys" evidence="9">
    <location>
        <begin position="2"/>
        <end position="45"/>
    </location>
</feature>
<evidence type="ECO:0000256" key="4">
    <source>
        <dbReference type="ARBA" id="ARBA00022989"/>
    </source>
</evidence>
<dbReference type="GO" id="GO:0038023">
    <property type="term" value="F:signaling receptor activity"/>
    <property type="evidence" value="ECO:0007669"/>
    <property type="project" value="InterPro"/>
</dbReference>
<reference evidence="13" key="2">
    <citation type="submission" date="2025-08" db="UniProtKB">
        <authorList>
            <consortium name="Ensembl"/>
        </authorList>
    </citation>
    <scope>IDENTIFICATION</scope>
</reference>
<dbReference type="GO" id="GO:0043123">
    <property type="term" value="P:positive regulation of canonical NF-kappaB signal transduction"/>
    <property type="evidence" value="ECO:0007669"/>
    <property type="project" value="InterPro"/>
</dbReference>
<keyword evidence="7" id="KW-0675">Receptor</keyword>
<reference evidence="13 14" key="1">
    <citation type="submission" date="2020-10" db="EMBL/GenBank/DDBJ databases">
        <title>Pygocentrus nattereri (red-bellied piranha) genome, fPygNat1, primary haplotype.</title>
        <authorList>
            <person name="Myers G."/>
            <person name="Meyer A."/>
            <person name="Karagic N."/>
            <person name="Pippel M."/>
            <person name="Winkler S."/>
            <person name="Tracey A."/>
            <person name="Wood J."/>
            <person name="Formenti G."/>
            <person name="Howe K."/>
            <person name="Fedrigo O."/>
            <person name="Jarvis E.D."/>
        </authorList>
    </citation>
    <scope>NUCLEOTIDE SEQUENCE [LARGE SCALE GENOMIC DNA]</scope>
</reference>
<keyword evidence="14" id="KW-1185">Reference proteome</keyword>
<evidence type="ECO:0000256" key="6">
    <source>
        <dbReference type="ARBA" id="ARBA00023157"/>
    </source>
</evidence>
<dbReference type="GeneTree" id="ENSGT00940000153259"/>
<name>A0AAR2ITA7_PYGNA</name>
<gene>
    <name evidence="13" type="primary">SLC17A7</name>
</gene>
<dbReference type="GO" id="GO:0046330">
    <property type="term" value="P:positive regulation of JNK cascade"/>
    <property type="evidence" value="ECO:0007669"/>
    <property type="project" value="InterPro"/>
</dbReference>
<dbReference type="Gene3D" id="2.10.50.10">
    <property type="entry name" value="Tumor Necrosis Factor Receptor, subunit A, domain 2"/>
    <property type="match status" value="2"/>
</dbReference>
<protein>
    <recommendedName>
        <fullName evidence="12">TNFR-Cys domain-containing protein</fullName>
    </recommendedName>
</protein>
<dbReference type="GO" id="GO:0005886">
    <property type="term" value="C:plasma membrane"/>
    <property type="evidence" value="ECO:0007669"/>
    <property type="project" value="TreeGrafter"/>
</dbReference>
<evidence type="ECO:0000256" key="2">
    <source>
        <dbReference type="ARBA" id="ARBA00022692"/>
    </source>
</evidence>
<dbReference type="Ensembl" id="ENSPNAT00000059885.1">
    <property type="protein sequence ID" value="ENSPNAP00000041267.1"/>
    <property type="gene ID" value="ENSPNAG00000008690.2"/>
</dbReference>
<evidence type="ECO:0000256" key="5">
    <source>
        <dbReference type="ARBA" id="ARBA00023136"/>
    </source>
</evidence>
<keyword evidence="4 11" id="KW-1133">Transmembrane helix</keyword>
<dbReference type="SMART" id="SM00208">
    <property type="entry name" value="TNFR"/>
    <property type="match status" value="2"/>
</dbReference>
<keyword evidence="8" id="KW-0325">Glycoprotein</keyword>
<feature type="region of interest" description="Disordered" evidence="10">
    <location>
        <begin position="320"/>
        <end position="366"/>
    </location>
</feature>
<keyword evidence="3" id="KW-0677">Repeat</keyword>
<proteinExistence type="predicted"/>
<evidence type="ECO:0000256" key="11">
    <source>
        <dbReference type="SAM" id="Phobius"/>
    </source>
</evidence>
<keyword evidence="2 11" id="KW-0812">Transmembrane</keyword>
<dbReference type="Proteomes" id="UP001501920">
    <property type="component" value="Chromosome 23"/>
</dbReference>
<evidence type="ECO:0000256" key="10">
    <source>
        <dbReference type="SAM" id="MobiDB-lite"/>
    </source>
</evidence>
<evidence type="ECO:0000256" key="1">
    <source>
        <dbReference type="ARBA" id="ARBA00004167"/>
    </source>
</evidence>
<feature type="domain" description="TNFR-Cys" evidence="12">
    <location>
        <begin position="47"/>
        <end position="87"/>
    </location>
</feature>
<feature type="compositionally biased region" description="Polar residues" evidence="10">
    <location>
        <begin position="320"/>
        <end position="334"/>
    </location>
</feature>
<comment type="subcellular location">
    <subcellularLocation>
        <location evidence="1">Membrane</location>
        <topology evidence="1">Single-pass membrane protein</topology>
    </subcellularLocation>
</comment>
<evidence type="ECO:0000256" key="8">
    <source>
        <dbReference type="ARBA" id="ARBA00023180"/>
    </source>
</evidence>
<feature type="domain" description="TNFR-Cys" evidence="12">
    <location>
        <begin position="2"/>
        <end position="45"/>
    </location>
</feature>
<evidence type="ECO:0000256" key="7">
    <source>
        <dbReference type="ARBA" id="ARBA00023170"/>
    </source>
</evidence>
<feature type="compositionally biased region" description="Basic and acidic residues" evidence="10">
    <location>
        <begin position="350"/>
        <end position="364"/>
    </location>
</feature>
<organism evidence="13 14">
    <name type="scientific">Pygocentrus nattereri</name>
    <name type="common">Red-bellied piranha</name>
    <dbReference type="NCBI Taxonomy" id="42514"/>
    <lineage>
        <taxon>Eukaryota</taxon>
        <taxon>Metazoa</taxon>
        <taxon>Chordata</taxon>
        <taxon>Craniata</taxon>
        <taxon>Vertebrata</taxon>
        <taxon>Euteleostomi</taxon>
        <taxon>Actinopterygii</taxon>
        <taxon>Neopterygii</taxon>
        <taxon>Teleostei</taxon>
        <taxon>Ostariophysi</taxon>
        <taxon>Characiformes</taxon>
        <taxon>Characoidei</taxon>
        <taxon>Pygocentrus</taxon>
    </lineage>
</organism>
<dbReference type="PANTHER" id="PTHR12120">
    <property type="entry name" value="TNFR-CYS DOMAIN-CONTAINING PROTEIN"/>
    <property type="match status" value="1"/>
</dbReference>
<dbReference type="PROSITE" id="PS50050">
    <property type="entry name" value="TNFR_NGFR_2"/>
    <property type="match status" value="2"/>
</dbReference>
<feature type="transmembrane region" description="Helical" evidence="11">
    <location>
        <begin position="141"/>
        <end position="166"/>
    </location>
</feature>
<dbReference type="Pfam" id="PF00020">
    <property type="entry name" value="TNFR_c6"/>
    <property type="match status" value="2"/>
</dbReference>
<evidence type="ECO:0000256" key="3">
    <source>
        <dbReference type="ARBA" id="ARBA00022737"/>
    </source>
</evidence>
<reference evidence="13" key="3">
    <citation type="submission" date="2025-09" db="UniProtKB">
        <authorList>
            <consortium name="Ensembl"/>
        </authorList>
    </citation>
    <scope>IDENTIFICATION</scope>
</reference>
<evidence type="ECO:0000313" key="14">
    <source>
        <dbReference type="Proteomes" id="UP001501920"/>
    </source>
</evidence>
<dbReference type="InterPro" id="IPR047526">
    <property type="entry name" value="TNR19/27/EDAR"/>
</dbReference>
<keyword evidence="5 11" id="KW-0472">Membrane</keyword>
<feature type="disulfide bond" evidence="9">
    <location>
        <begin position="17"/>
        <end position="30"/>
    </location>
</feature>
<dbReference type="SUPFAM" id="SSF57586">
    <property type="entry name" value="TNF receptor-like"/>
    <property type="match status" value="1"/>
</dbReference>
<comment type="caution">
    <text evidence="9">Lacks conserved residue(s) required for the propagation of feature annotation.</text>
</comment>
<evidence type="ECO:0000256" key="9">
    <source>
        <dbReference type="PROSITE-ProRule" id="PRU00206"/>
    </source>
</evidence>
<keyword evidence="6 9" id="KW-1015">Disulfide bond</keyword>